<accession>A0A8R1DET4</accession>
<reference evidence="2" key="2">
    <citation type="submission" date="2022-06" db="UniProtKB">
        <authorList>
            <consortium name="EnsemblMetazoa"/>
        </authorList>
    </citation>
    <scope>IDENTIFICATION</scope>
    <source>
        <strain evidence="2">DF5081</strain>
    </source>
</reference>
<feature type="region of interest" description="Disordered" evidence="1">
    <location>
        <begin position="1"/>
        <end position="33"/>
    </location>
</feature>
<protein>
    <submittedName>
        <fullName evidence="2">Uncharacterized protein</fullName>
    </submittedName>
</protein>
<feature type="compositionally biased region" description="Basic residues" evidence="1">
    <location>
        <begin position="16"/>
        <end position="31"/>
    </location>
</feature>
<proteinExistence type="predicted"/>
<dbReference type="Proteomes" id="UP000005237">
    <property type="component" value="Unassembled WGS sequence"/>
</dbReference>
<evidence type="ECO:0000313" key="2">
    <source>
        <dbReference type="EnsemblMetazoa" id="CJA00577.1"/>
    </source>
</evidence>
<evidence type="ECO:0000256" key="1">
    <source>
        <dbReference type="SAM" id="MobiDB-lite"/>
    </source>
</evidence>
<dbReference type="EnsemblMetazoa" id="CJA00577.1">
    <property type="protein sequence ID" value="CJA00577.1"/>
    <property type="gene ID" value="WBGene00119781"/>
</dbReference>
<keyword evidence="3" id="KW-1185">Reference proteome</keyword>
<feature type="region of interest" description="Disordered" evidence="1">
    <location>
        <begin position="75"/>
        <end position="97"/>
    </location>
</feature>
<evidence type="ECO:0000313" key="3">
    <source>
        <dbReference type="Proteomes" id="UP000005237"/>
    </source>
</evidence>
<name>A0A8R1DET4_CAEJA</name>
<sequence length="97" mass="11126">MGPKRRSNIAAENLHVRKRRSASGGTRRRKTREVIGSSKTITAETNWEENLFGNTLGKEPYMSKFDLSGAAIDKKQKQLSEETIRNHKDAFYTKRDQ</sequence>
<reference evidence="3" key="1">
    <citation type="submission" date="2010-08" db="EMBL/GenBank/DDBJ databases">
        <authorList>
            <consortium name="Caenorhabditis japonica Sequencing Consortium"/>
            <person name="Wilson R.K."/>
        </authorList>
    </citation>
    <scope>NUCLEOTIDE SEQUENCE [LARGE SCALE GENOMIC DNA]</scope>
    <source>
        <strain evidence="3">DF5081</strain>
    </source>
</reference>
<organism evidence="2 3">
    <name type="scientific">Caenorhabditis japonica</name>
    <dbReference type="NCBI Taxonomy" id="281687"/>
    <lineage>
        <taxon>Eukaryota</taxon>
        <taxon>Metazoa</taxon>
        <taxon>Ecdysozoa</taxon>
        <taxon>Nematoda</taxon>
        <taxon>Chromadorea</taxon>
        <taxon>Rhabditida</taxon>
        <taxon>Rhabditina</taxon>
        <taxon>Rhabditomorpha</taxon>
        <taxon>Rhabditoidea</taxon>
        <taxon>Rhabditidae</taxon>
        <taxon>Peloderinae</taxon>
        <taxon>Caenorhabditis</taxon>
    </lineage>
</organism>
<dbReference type="AlphaFoldDB" id="A0A8R1DET4"/>